<dbReference type="InterPro" id="IPR012337">
    <property type="entry name" value="RNaseH-like_sf"/>
</dbReference>
<feature type="domain" description="HAT C-terminal dimerisation" evidence="1">
    <location>
        <begin position="1"/>
        <end position="48"/>
    </location>
</feature>
<evidence type="ECO:0000313" key="3">
    <source>
        <dbReference type="Proteomes" id="UP000828251"/>
    </source>
</evidence>
<proteinExistence type="predicted"/>
<protein>
    <recommendedName>
        <fullName evidence="1">HAT C-terminal dimerisation domain-containing protein</fullName>
    </recommendedName>
</protein>
<dbReference type="SUPFAM" id="SSF53098">
    <property type="entry name" value="Ribonuclease H-like"/>
    <property type="match status" value="1"/>
</dbReference>
<gene>
    <name evidence="2" type="ORF">J1N35_038110</name>
</gene>
<dbReference type="EMBL" id="JAIQCV010000011">
    <property type="protein sequence ID" value="KAH1047326.1"/>
    <property type="molecule type" value="Genomic_DNA"/>
</dbReference>
<reference evidence="2 3" key="1">
    <citation type="journal article" date="2021" name="Plant Biotechnol. J.">
        <title>Multi-omics assisted identification of the key and species-specific regulatory components of drought-tolerant mechanisms in Gossypium stocksii.</title>
        <authorList>
            <person name="Yu D."/>
            <person name="Ke L."/>
            <person name="Zhang D."/>
            <person name="Wu Y."/>
            <person name="Sun Y."/>
            <person name="Mei J."/>
            <person name="Sun J."/>
            <person name="Sun Y."/>
        </authorList>
    </citation>
    <scope>NUCLEOTIDE SEQUENCE [LARGE SCALE GENOMIC DNA]</scope>
    <source>
        <strain evidence="3">cv. E1</strain>
        <tissue evidence="2">Leaf</tissue>
    </source>
</reference>
<dbReference type="InterPro" id="IPR008906">
    <property type="entry name" value="HATC_C_dom"/>
</dbReference>
<dbReference type="GO" id="GO:0046983">
    <property type="term" value="F:protein dimerization activity"/>
    <property type="evidence" value="ECO:0007669"/>
    <property type="project" value="InterPro"/>
</dbReference>
<keyword evidence="3" id="KW-1185">Reference proteome</keyword>
<organism evidence="2 3">
    <name type="scientific">Gossypium stocksii</name>
    <dbReference type="NCBI Taxonomy" id="47602"/>
    <lineage>
        <taxon>Eukaryota</taxon>
        <taxon>Viridiplantae</taxon>
        <taxon>Streptophyta</taxon>
        <taxon>Embryophyta</taxon>
        <taxon>Tracheophyta</taxon>
        <taxon>Spermatophyta</taxon>
        <taxon>Magnoliopsida</taxon>
        <taxon>eudicotyledons</taxon>
        <taxon>Gunneridae</taxon>
        <taxon>Pentapetalae</taxon>
        <taxon>rosids</taxon>
        <taxon>malvids</taxon>
        <taxon>Malvales</taxon>
        <taxon>Malvaceae</taxon>
        <taxon>Malvoideae</taxon>
        <taxon>Gossypium</taxon>
    </lineage>
</organism>
<name>A0A9D3ZLK1_9ROSI</name>
<sequence>MARDILAIPISIVSLESAFNTGGRVLDSFRSSLTPLMVEVLVCTQDWLRKSNDVINLEDYVDELQTMEDDLSKIPEDQEGNILH</sequence>
<dbReference type="Proteomes" id="UP000828251">
    <property type="component" value="Unassembled WGS sequence"/>
</dbReference>
<dbReference type="PANTHER" id="PTHR23272">
    <property type="entry name" value="BED FINGER-RELATED"/>
    <property type="match status" value="1"/>
</dbReference>
<dbReference type="AlphaFoldDB" id="A0A9D3ZLK1"/>
<accession>A0A9D3ZLK1</accession>
<evidence type="ECO:0000259" key="1">
    <source>
        <dbReference type="Pfam" id="PF05699"/>
    </source>
</evidence>
<dbReference type="OrthoDB" id="1002020at2759"/>
<dbReference type="Pfam" id="PF05699">
    <property type="entry name" value="Dimer_Tnp_hAT"/>
    <property type="match status" value="1"/>
</dbReference>
<dbReference type="PANTHER" id="PTHR23272:SF177">
    <property type="entry name" value="ZINC FINGER BED DOMAIN-CONTAINING PROTEIN RICESLEEPER 1-LIKE"/>
    <property type="match status" value="1"/>
</dbReference>
<evidence type="ECO:0000313" key="2">
    <source>
        <dbReference type="EMBL" id="KAH1047326.1"/>
    </source>
</evidence>
<comment type="caution">
    <text evidence="2">The sequence shown here is derived from an EMBL/GenBank/DDBJ whole genome shotgun (WGS) entry which is preliminary data.</text>
</comment>